<feature type="compositionally biased region" description="Basic residues" evidence="1">
    <location>
        <begin position="40"/>
        <end position="51"/>
    </location>
</feature>
<accession>A0ABD0P6E3</accession>
<sequence>EPECFQIRGENQHLAAATAHRLKWAKHHRSYACVAGGAHPKPRPRATGHRKSASDWPDQ</sequence>
<evidence type="ECO:0000313" key="2">
    <source>
        <dbReference type="EMBL" id="KAL0169654.1"/>
    </source>
</evidence>
<feature type="non-terminal residue" evidence="2">
    <location>
        <position position="1"/>
    </location>
</feature>
<dbReference type="Proteomes" id="UP001529510">
    <property type="component" value="Unassembled WGS sequence"/>
</dbReference>
<proteinExistence type="predicted"/>
<dbReference type="EMBL" id="JAMKFB020000017">
    <property type="protein sequence ID" value="KAL0169654.1"/>
    <property type="molecule type" value="Genomic_DNA"/>
</dbReference>
<feature type="non-terminal residue" evidence="2">
    <location>
        <position position="59"/>
    </location>
</feature>
<reference evidence="2 3" key="1">
    <citation type="submission" date="2024-05" db="EMBL/GenBank/DDBJ databases">
        <title>Genome sequencing and assembly of Indian major carp, Cirrhinus mrigala (Hamilton, 1822).</title>
        <authorList>
            <person name="Mohindra V."/>
            <person name="Chowdhury L.M."/>
            <person name="Lal K."/>
            <person name="Jena J.K."/>
        </authorList>
    </citation>
    <scope>NUCLEOTIDE SEQUENCE [LARGE SCALE GENOMIC DNA]</scope>
    <source>
        <strain evidence="2">CM1030</strain>
        <tissue evidence="2">Blood</tissue>
    </source>
</reference>
<evidence type="ECO:0000256" key="1">
    <source>
        <dbReference type="SAM" id="MobiDB-lite"/>
    </source>
</evidence>
<feature type="region of interest" description="Disordered" evidence="1">
    <location>
        <begin position="34"/>
        <end position="59"/>
    </location>
</feature>
<name>A0ABD0P6E3_CIRMR</name>
<protein>
    <submittedName>
        <fullName evidence="2">Uncharacterized protein</fullName>
    </submittedName>
</protein>
<gene>
    <name evidence="2" type="ORF">M9458_034250</name>
</gene>
<keyword evidence="3" id="KW-1185">Reference proteome</keyword>
<comment type="caution">
    <text evidence="2">The sequence shown here is derived from an EMBL/GenBank/DDBJ whole genome shotgun (WGS) entry which is preliminary data.</text>
</comment>
<dbReference type="AlphaFoldDB" id="A0ABD0P6E3"/>
<organism evidence="2 3">
    <name type="scientific">Cirrhinus mrigala</name>
    <name type="common">Mrigala</name>
    <dbReference type="NCBI Taxonomy" id="683832"/>
    <lineage>
        <taxon>Eukaryota</taxon>
        <taxon>Metazoa</taxon>
        <taxon>Chordata</taxon>
        <taxon>Craniata</taxon>
        <taxon>Vertebrata</taxon>
        <taxon>Euteleostomi</taxon>
        <taxon>Actinopterygii</taxon>
        <taxon>Neopterygii</taxon>
        <taxon>Teleostei</taxon>
        <taxon>Ostariophysi</taxon>
        <taxon>Cypriniformes</taxon>
        <taxon>Cyprinidae</taxon>
        <taxon>Labeoninae</taxon>
        <taxon>Labeonini</taxon>
        <taxon>Cirrhinus</taxon>
    </lineage>
</organism>
<evidence type="ECO:0000313" key="3">
    <source>
        <dbReference type="Proteomes" id="UP001529510"/>
    </source>
</evidence>